<dbReference type="Gene3D" id="3.30.70.270">
    <property type="match status" value="1"/>
</dbReference>
<dbReference type="InterPro" id="IPR050469">
    <property type="entry name" value="Diguanylate_Cyclase"/>
</dbReference>
<feature type="domain" description="GGDEF" evidence="5">
    <location>
        <begin position="281"/>
        <end position="412"/>
    </location>
</feature>
<keyword evidence="4" id="KW-0812">Transmembrane</keyword>
<accession>Q47IV4</accession>
<dbReference type="PANTHER" id="PTHR45138:SF9">
    <property type="entry name" value="DIGUANYLATE CYCLASE DGCM-RELATED"/>
    <property type="match status" value="1"/>
</dbReference>
<dbReference type="KEGG" id="dar:Daro_0470"/>
<dbReference type="eggNOG" id="COG3706">
    <property type="taxonomic scope" value="Bacteria"/>
</dbReference>
<dbReference type="HOGENOM" id="CLU_666855_0_0_4"/>
<proteinExistence type="predicted"/>
<evidence type="ECO:0000256" key="4">
    <source>
        <dbReference type="SAM" id="Phobius"/>
    </source>
</evidence>
<dbReference type="EMBL" id="CP000089">
    <property type="protein sequence ID" value="AAZ45227.1"/>
    <property type="molecule type" value="Genomic_DNA"/>
</dbReference>
<feature type="transmembrane region" description="Helical" evidence="4">
    <location>
        <begin position="170"/>
        <end position="188"/>
    </location>
</feature>
<dbReference type="GO" id="GO:0043709">
    <property type="term" value="P:cell adhesion involved in single-species biofilm formation"/>
    <property type="evidence" value="ECO:0007669"/>
    <property type="project" value="TreeGrafter"/>
</dbReference>
<dbReference type="AlphaFoldDB" id="Q47IV4"/>
<keyword evidence="3" id="KW-0175">Coiled coil</keyword>
<protein>
    <recommendedName>
        <fullName evidence="1">diguanylate cyclase</fullName>
        <ecNumber evidence="1">2.7.7.65</ecNumber>
    </recommendedName>
</protein>
<evidence type="ECO:0000259" key="5">
    <source>
        <dbReference type="PROSITE" id="PS50887"/>
    </source>
</evidence>
<dbReference type="PANTHER" id="PTHR45138">
    <property type="entry name" value="REGULATORY COMPONENTS OF SENSORY TRANSDUCTION SYSTEM"/>
    <property type="match status" value="1"/>
</dbReference>
<gene>
    <name evidence="6" type="ordered locus">Daro_0470</name>
</gene>
<dbReference type="EC" id="2.7.7.65" evidence="1"/>
<dbReference type="InterPro" id="IPR000160">
    <property type="entry name" value="GGDEF_dom"/>
</dbReference>
<dbReference type="NCBIfam" id="TIGR00254">
    <property type="entry name" value="GGDEF"/>
    <property type="match status" value="1"/>
</dbReference>
<dbReference type="PROSITE" id="PS50887">
    <property type="entry name" value="GGDEF"/>
    <property type="match status" value="1"/>
</dbReference>
<name>Q47IV4_DECAR</name>
<dbReference type="STRING" id="159087.Daro_0470"/>
<dbReference type="GO" id="GO:0052621">
    <property type="term" value="F:diguanylate cyclase activity"/>
    <property type="evidence" value="ECO:0007669"/>
    <property type="project" value="UniProtKB-EC"/>
</dbReference>
<dbReference type="OrthoDB" id="5496380at2"/>
<evidence type="ECO:0000256" key="1">
    <source>
        <dbReference type="ARBA" id="ARBA00012528"/>
    </source>
</evidence>
<sequence length="412" mass="45923">MHAGRAFGFLAALFVLAFGLAVVLLAMDQQRVIDANAHLEEQTVPEIIRYQRLARNLEQLRQEGERIFAVSSHASRQQSMFVVTLIASHPSVLEHPGAAKLARETEQFLGEVVRQSVRDEQRPAIHYQEWQRLASRLGIQVDDVSIEGINLATSDLNVAADAMRLARYKLIIALLLVGLFLLAFIVLVRRHLIQPLQRIDHALSNLSAASPLPDFDTSRMLEIQAVEEAIREHHDLLIQNEQARQVLEKLANKDGLTGLMNRRFFMQSAEAELQRAQRYRRPVTVAMADLDFFKKLNDTYGHAAGDAVLCAFADLVRDSSRQSDLVCRYGGEEFAFLFPEISPTEAEALAERLRASCANAEIGLPDGRTVKVTVSMGLADASECPIEIALKHADDALYEAKRLGRNRVVLGA</sequence>
<keyword evidence="4" id="KW-1133">Transmembrane helix</keyword>
<evidence type="ECO:0000256" key="2">
    <source>
        <dbReference type="ARBA" id="ARBA00034247"/>
    </source>
</evidence>
<dbReference type="GO" id="GO:0005886">
    <property type="term" value="C:plasma membrane"/>
    <property type="evidence" value="ECO:0007669"/>
    <property type="project" value="TreeGrafter"/>
</dbReference>
<evidence type="ECO:0000256" key="3">
    <source>
        <dbReference type="SAM" id="Coils"/>
    </source>
</evidence>
<keyword evidence="4" id="KW-0472">Membrane</keyword>
<dbReference type="SMART" id="SM00267">
    <property type="entry name" value="GGDEF"/>
    <property type="match status" value="1"/>
</dbReference>
<dbReference type="GO" id="GO:1902201">
    <property type="term" value="P:negative regulation of bacterial-type flagellum-dependent cell motility"/>
    <property type="evidence" value="ECO:0007669"/>
    <property type="project" value="TreeGrafter"/>
</dbReference>
<dbReference type="FunFam" id="3.30.70.270:FF:000001">
    <property type="entry name" value="Diguanylate cyclase domain protein"/>
    <property type="match status" value="1"/>
</dbReference>
<dbReference type="Pfam" id="PF00990">
    <property type="entry name" value="GGDEF"/>
    <property type="match status" value="1"/>
</dbReference>
<feature type="transmembrane region" description="Helical" evidence="4">
    <location>
        <begin position="6"/>
        <end position="27"/>
    </location>
</feature>
<dbReference type="SUPFAM" id="SSF55073">
    <property type="entry name" value="Nucleotide cyclase"/>
    <property type="match status" value="1"/>
</dbReference>
<organism evidence="6">
    <name type="scientific">Dechloromonas aromatica (strain RCB)</name>
    <dbReference type="NCBI Taxonomy" id="159087"/>
    <lineage>
        <taxon>Bacteria</taxon>
        <taxon>Pseudomonadati</taxon>
        <taxon>Pseudomonadota</taxon>
        <taxon>Betaproteobacteria</taxon>
        <taxon>Rhodocyclales</taxon>
        <taxon>Azonexaceae</taxon>
        <taxon>Dechloromonas</taxon>
    </lineage>
</organism>
<evidence type="ECO:0000313" key="6">
    <source>
        <dbReference type="EMBL" id="AAZ45227.1"/>
    </source>
</evidence>
<dbReference type="InterPro" id="IPR029787">
    <property type="entry name" value="Nucleotide_cyclase"/>
</dbReference>
<reference evidence="6" key="1">
    <citation type="submission" date="2005-08" db="EMBL/GenBank/DDBJ databases">
        <title>Complete sequence of Dechloromonas aromatica RCB.</title>
        <authorList>
            <person name="Salinero K.K."/>
            <person name="Copeland A."/>
            <person name="Lucas S."/>
            <person name="Lapidus A."/>
            <person name="Barry K."/>
            <person name="Detter J.C."/>
            <person name="Glavina T."/>
            <person name="Hammon N."/>
            <person name="Israni S."/>
            <person name="Pitluck S."/>
            <person name="Di Bartolo G."/>
            <person name="Trong S."/>
            <person name="Schmutz J."/>
            <person name="Larimer F."/>
            <person name="Land M."/>
            <person name="Ivanova N."/>
            <person name="Richardson P."/>
        </authorList>
    </citation>
    <scope>NUCLEOTIDE SEQUENCE</scope>
    <source>
        <strain evidence="6">RCB</strain>
    </source>
</reference>
<dbReference type="CDD" id="cd01949">
    <property type="entry name" value="GGDEF"/>
    <property type="match status" value="1"/>
</dbReference>
<dbReference type="InterPro" id="IPR043128">
    <property type="entry name" value="Rev_trsase/Diguanyl_cyclase"/>
</dbReference>
<feature type="coiled-coil region" evidence="3">
    <location>
        <begin position="226"/>
        <end position="253"/>
    </location>
</feature>
<comment type="catalytic activity">
    <reaction evidence="2">
        <text>2 GTP = 3',3'-c-di-GMP + 2 diphosphate</text>
        <dbReference type="Rhea" id="RHEA:24898"/>
        <dbReference type="ChEBI" id="CHEBI:33019"/>
        <dbReference type="ChEBI" id="CHEBI:37565"/>
        <dbReference type="ChEBI" id="CHEBI:58805"/>
        <dbReference type="EC" id="2.7.7.65"/>
    </reaction>
</comment>